<dbReference type="GO" id="GO:0019901">
    <property type="term" value="F:protein kinase binding"/>
    <property type="evidence" value="ECO:0007669"/>
    <property type="project" value="TreeGrafter"/>
</dbReference>
<feature type="compositionally biased region" description="Basic residues" evidence="1">
    <location>
        <begin position="100"/>
        <end position="118"/>
    </location>
</feature>
<dbReference type="GO" id="GO:0005730">
    <property type="term" value="C:nucleolus"/>
    <property type="evidence" value="ECO:0007669"/>
    <property type="project" value="TreeGrafter"/>
</dbReference>
<feature type="compositionally biased region" description="Basic and acidic residues" evidence="1">
    <location>
        <begin position="62"/>
        <end position="71"/>
    </location>
</feature>
<dbReference type="Pfam" id="PF06658">
    <property type="entry name" value="DUF1168"/>
    <property type="match status" value="1"/>
</dbReference>
<dbReference type="GO" id="GO:0004860">
    <property type="term" value="F:protein kinase inhibitor activity"/>
    <property type="evidence" value="ECO:0007669"/>
    <property type="project" value="TreeGrafter"/>
</dbReference>
<feature type="region of interest" description="Disordered" evidence="1">
    <location>
        <begin position="190"/>
        <end position="214"/>
    </location>
</feature>
<proteinExistence type="predicted"/>
<feature type="compositionally biased region" description="Polar residues" evidence="1">
    <location>
        <begin position="1"/>
        <end position="34"/>
    </location>
</feature>
<dbReference type="GO" id="GO:0003725">
    <property type="term" value="F:double-stranded RNA binding"/>
    <property type="evidence" value="ECO:0007669"/>
    <property type="project" value="InterPro"/>
</dbReference>
<name>A0A7S3Q0I0_9STRA</name>
<dbReference type="PANTHER" id="PTHR13507">
    <property type="entry name" value="PRKR-INTERACTING PROTEIN 1"/>
    <property type="match status" value="1"/>
</dbReference>
<gene>
    <name evidence="2" type="ORF">CDEB00056_LOCUS6734</name>
</gene>
<dbReference type="AlphaFoldDB" id="A0A7S3Q0I0"/>
<dbReference type="EMBL" id="HBIO01008794">
    <property type="protein sequence ID" value="CAE0461893.1"/>
    <property type="molecule type" value="Transcribed_RNA"/>
</dbReference>
<reference evidence="2" key="1">
    <citation type="submission" date="2021-01" db="EMBL/GenBank/DDBJ databases">
        <authorList>
            <person name="Corre E."/>
            <person name="Pelletier E."/>
            <person name="Niang G."/>
            <person name="Scheremetjew M."/>
            <person name="Finn R."/>
            <person name="Kale V."/>
            <person name="Holt S."/>
            <person name="Cochrane G."/>
            <person name="Meng A."/>
            <person name="Brown T."/>
            <person name="Cohen L."/>
        </authorList>
    </citation>
    <scope>NUCLEOTIDE SEQUENCE</scope>
    <source>
        <strain evidence="2">MM31A-1</strain>
    </source>
</reference>
<evidence type="ECO:0000256" key="1">
    <source>
        <dbReference type="SAM" id="MobiDB-lite"/>
    </source>
</evidence>
<dbReference type="PANTHER" id="PTHR13507:SF0">
    <property type="entry name" value="PRKR-INTERACTING PROTEIN 1"/>
    <property type="match status" value="1"/>
</dbReference>
<feature type="region of interest" description="Disordered" evidence="1">
    <location>
        <begin position="1"/>
        <end position="136"/>
    </location>
</feature>
<feature type="compositionally biased region" description="Acidic residues" evidence="1">
    <location>
        <begin position="72"/>
        <end position="84"/>
    </location>
</feature>
<dbReference type="InterPro" id="IPR009548">
    <property type="entry name" value="Prkrip1"/>
</dbReference>
<sequence length="237" mass="26745">MGRYSSVQAYTDNGQNTRTTSYEQEKASSGSSTVKAEKVHNPYGSTAGAGSGEFHVYRHARAREQQRLRQMDEDEKEELEEQDYQDTKHKWKSEEDKRLEKKRKKRQRNKAAKLRKKNLSLSGVMHEDETEEINEDEFEYTPLHLKEDGDKHVEISIGGNGKDDEREVTLSSIDEVQAAKGISHAVETNSSVDINGKDNSALTGRDNGSANNESAVFKNDGSFMELMKKMQAQNGNP</sequence>
<feature type="compositionally biased region" description="Basic and acidic residues" evidence="1">
    <location>
        <begin position="85"/>
        <end position="99"/>
    </location>
</feature>
<organism evidence="2">
    <name type="scientific">Chaetoceros debilis</name>
    <dbReference type="NCBI Taxonomy" id="122233"/>
    <lineage>
        <taxon>Eukaryota</taxon>
        <taxon>Sar</taxon>
        <taxon>Stramenopiles</taxon>
        <taxon>Ochrophyta</taxon>
        <taxon>Bacillariophyta</taxon>
        <taxon>Coscinodiscophyceae</taxon>
        <taxon>Chaetocerotophycidae</taxon>
        <taxon>Chaetocerotales</taxon>
        <taxon>Chaetocerotaceae</taxon>
        <taxon>Chaetoceros</taxon>
    </lineage>
</organism>
<accession>A0A7S3Q0I0</accession>
<protein>
    <submittedName>
        <fullName evidence="2">Uncharacterized protein</fullName>
    </submittedName>
</protein>
<evidence type="ECO:0000313" key="2">
    <source>
        <dbReference type="EMBL" id="CAE0461893.1"/>
    </source>
</evidence>